<dbReference type="CDD" id="cd08952">
    <property type="entry name" value="KR_1_SDR_x"/>
    <property type="match status" value="1"/>
</dbReference>
<evidence type="ECO:0000313" key="5">
    <source>
        <dbReference type="EMBL" id="MBU3871195.1"/>
    </source>
</evidence>
<dbReference type="PANTHER" id="PTHR43775">
    <property type="entry name" value="FATTY ACID SYNTHASE"/>
    <property type="match status" value="1"/>
</dbReference>
<feature type="non-terminal residue" evidence="5">
    <location>
        <position position="1"/>
    </location>
</feature>
<feature type="non-terminal residue" evidence="5">
    <location>
        <position position="474"/>
    </location>
</feature>
<accession>A0ABS6CWJ5</accession>
<protein>
    <submittedName>
        <fullName evidence="5">SDR family NAD(P)-dependent oxidoreductase</fullName>
    </submittedName>
</protein>
<dbReference type="InterPro" id="IPR013968">
    <property type="entry name" value="PKS_KR"/>
</dbReference>
<sequence>AEGVWASGVVRMLAGRGVDVRVVESNAADRAGIAEELREAVGDASVTGVVSLLALDDASVTDVLRTAALVQALGDAGVGAGVGVGAPLWVATRGAVSVGRSDGAVNPGQTLVWGLGRVAALELPERWGGLVDLPESVDERVLGRLAGVLAGAGGEDQVAVRGSGVFGRRLERAAVAGSATGSASEGSWSPGAGSVLVTGGTGALGAHLARWLVENGAEHVVLTSRRGLEAPGAVELRDELAASGARVTVAACDVADRDALAELLAGLPAELPLTAVVHAAGVLDDGVLDSLTPERFASVLRAKADAARHLDELTRDLDLTAFVLFSSITGSVGAAGQGNYAAANAYLDALAESRRAEGLPATSIAWGPWAEGGMAGDDAMERRMRREGMPPMAPESAVAALRQALDLDDTAVTVADIDWENFTRTLTAVRPSPLIAELAAAEAGPRAATGAEAGKVVTDADSATPLGERLSGLP</sequence>
<dbReference type="EMBL" id="JAHLEM010000973">
    <property type="protein sequence ID" value="MBU3871195.1"/>
    <property type="molecule type" value="Genomic_DNA"/>
</dbReference>
<gene>
    <name evidence="5" type="ORF">KN815_46275</name>
</gene>
<dbReference type="Proteomes" id="UP000720508">
    <property type="component" value="Unassembled WGS sequence"/>
</dbReference>
<keyword evidence="1" id="KW-0808">Transferase</keyword>
<evidence type="ECO:0000259" key="4">
    <source>
        <dbReference type="SMART" id="SM00822"/>
    </source>
</evidence>
<name>A0ABS6CWJ5_9ACTN</name>
<feature type="domain" description="Ketoreductase" evidence="4">
    <location>
        <begin position="193"/>
        <end position="372"/>
    </location>
</feature>
<evidence type="ECO:0000313" key="6">
    <source>
        <dbReference type="Proteomes" id="UP000720508"/>
    </source>
</evidence>
<dbReference type="PANTHER" id="PTHR43775:SF51">
    <property type="entry name" value="INACTIVE PHENOLPHTHIOCEROL SYNTHESIS POLYKETIDE SYNTHASE TYPE I PKS1-RELATED"/>
    <property type="match status" value="1"/>
</dbReference>
<keyword evidence="6" id="KW-1185">Reference proteome</keyword>
<proteinExistence type="predicted"/>
<evidence type="ECO:0000256" key="3">
    <source>
        <dbReference type="SAM" id="MobiDB-lite"/>
    </source>
</evidence>
<dbReference type="Pfam" id="PF08659">
    <property type="entry name" value="KR"/>
    <property type="match status" value="1"/>
</dbReference>
<dbReference type="InterPro" id="IPR057326">
    <property type="entry name" value="KR_dom"/>
</dbReference>
<evidence type="ECO:0000256" key="1">
    <source>
        <dbReference type="ARBA" id="ARBA00022679"/>
    </source>
</evidence>
<feature type="region of interest" description="Disordered" evidence="3">
    <location>
        <begin position="446"/>
        <end position="474"/>
    </location>
</feature>
<dbReference type="RefSeq" id="WP_216347781.1">
    <property type="nucleotide sequence ID" value="NZ_JAHLEM010000973.1"/>
</dbReference>
<dbReference type="SMART" id="SM00822">
    <property type="entry name" value="PKS_KR"/>
    <property type="match status" value="1"/>
</dbReference>
<comment type="caution">
    <text evidence="5">The sequence shown here is derived from an EMBL/GenBank/DDBJ whole genome shotgun (WGS) entry which is preliminary data.</text>
</comment>
<organism evidence="5 6">
    <name type="scientific">Streptomyces niphimycinicus</name>
    <dbReference type="NCBI Taxonomy" id="2842201"/>
    <lineage>
        <taxon>Bacteria</taxon>
        <taxon>Bacillati</taxon>
        <taxon>Actinomycetota</taxon>
        <taxon>Actinomycetes</taxon>
        <taxon>Kitasatosporales</taxon>
        <taxon>Streptomycetaceae</taxon>
        <taxon>Streptomyces</taxon>
    </lineage>
</organism>
<dbReference type="InterPro" id="IPR050091">
    <property type="entry name" value="PKS_NRPS_Biosynth_Enz"/>
</dbReference>
<reference evidence="5 6" key="1">
    <citation type="submission" date="2021-06" db="EMBL/GenBank/DDBJ databases">
        <authorList>
            <person name="Pan X."/>
        </authorList>
    </citation>
    <scope>NUCLEOTIDE SEQUENCE [LARGE SCALE GENOMIC DNA]</scope>
    <source>
        <strain evidence="5 6">4503</strain>
    </source>
</reference>
<keyword evidence="2" id="KW-0511">Multifunctional enzyme</keyword>
<evidence type="ECO:0000256" key="2">
    <source>
        <dbReference type="ARBA" id="ARBA00023268"/>
    </source>
</evidence>